<evidence type="ECO:0000313" key="1">
    <source>
        <dbReference type="EMBL" id="AXK40435.1"/>
    </source>
</evidence>
<protein>
    <recommendedName>
        <fullName evidence="3">DUF4136 domain-containing protein</fullName>
    </recommendedName>
</protein>
<organism evidence="1 2">
    <name type="scientific">Crenobacter cavernae</name>
    <dbReference type="NCBI Taxonomy" id="2290923"/>
    <lineage>
        <taxon>Bacteria</taxon>
        <taxon>Pseudomonadati</taxon>
        <taxon>Pseudomonadota</taxon>
        <taxon>Betaproteobacteria</taxon>
        <taxon>Neisseriales</taxon>
        <taxon>Neisseriaceae</taxon>
        <taxon>Crenobacter</taxon>
    </lineage>
</organism>
<evidence type="ECO:0000313" key="2">
    <source>
        <dbReference type="Proteomes" id="UP000254537"/>
    </source>
</evidence>
<gene>
    <name evidence="1" type="ORF">DWG20_13895</name>
</gene>
<evidence type="ECO:0008006" key="3">
    <source>
        <dbReference type="Google" id="ProtNLM"/>
    </source>
</evidence>
<dbReference type="EMBL" id="CP031337">
    <property type="protein sequence ID" value="AXK40435.1"/>
    <property type="molecule type" value="Genomic_DNA"/>
</dbReference>
<dbReference type="KEGG" id="ccah:DWG20_13895"/>
<dbReference type="Gene3D" id="3.30.160.670">
    <property type="match status" value="1"/>
</dbReference>
<name>A0A345Y933_9NEIS</name>
<proteinExistence type="predicted"/>
<reference evidence="1 2" key="1">
    <citation type="submission" date="2018-07" db="EMBL/GenBank/DDBJ databases">
        <title>Crenobacter cavernae sp. nov., isolated from a karst cave.</title>
        <authorList>
            <person name="Zhu H."/>
        </authorList>
    </citation>
    <scope>NUCLEOTIDE SEQUENCE [LARGE SCALE GENOMIC DNA]</scope>
    <source>
        <strain evidence="1 2">K1W11S-77</strain>
    </source>
</reference>
<dbReference type="AlphaFoldDB" id="A0A345Y933"/>
<sequence>MALLLAACASTHLRSEWRDAQDAAGSVRKMAVFVAAQDSRVCQFAEDQLALNLSARNRVDARAGNRLGLGADVSTPALRDKLSREGFDSALLARLVSHDTTTRYHPPETNWVGGWGGWGPGYRSFYSYYPYAYTTPGYTTLTTRVVVEVLLYRLPEGKMVWNAVTETVDPRSSAELVKGLEGVVDDSLRKQGLLLPRS</sequence>
<accession>A0A345Y933</accession>
<dbReference type="Proteomes" id="UP000254537">
    <property type="component" value="Chromosome"/>
</dbReference>